<dbReference type="KEGG" id="bmic:BMR1_02g02735"/>
<feature type="transmembrane region" description="Helical" evidence="1">
    <location>
        <begin position="101"/>
        <end position="127"/>
    </location>
</feature>
<reference evidence="2 3" key="1">
    <citation type="journal article" date="2012" name="Nucleic Acids Res.">
        <title>Sequencing of the smallest Apicomplexan genome from the human pathogen Babesia microti.</title>
        <authorList>
            <person name="Cornillot E."/>
            <person name="Hadj-Kaddour K."/>
            <person name="Dassouli A."/>
            <person name="Noel B."/>
            <person name="Ranwez V."/>
            <person name="Vacherie B."/>
            <person name="Augagneur Y."/>
            <person name="Bres V."/>
            <person name="Duclos A."/>
            <person name="Randazzo S."/>
            <person name="Carcy B."/>
            <person name="Debierre-Grockiego F."/>
            <person name="Delbecq S."/>
            <person name="Moubri-Menage K."/>
            <person name="Shams-Eldin H."/>
            <person name="Usmani-Brown S."/>
            <person name="Bringaud F."/>
            <person name="Wincker P."/>
            <person name="Vivares C.P."/>
            <person name="Schwarz R.T."/>
            <person name="Schetters T.P."/>
            <person name="Krause P.J."/>
            <person name="Gorenflot A."/>
            <person name="Berry V."/>
            <person name="Barbe V."/>
            <person name="Ben Mamoun C."/>
        </authorList>
    </citation>
    <scope>NUCLEOTIDE SEQUENCE [LARGE SCALE GENOMIC DNA]</scope>
    <source>
        <strain evidence="2 3">RI</strain>
    </source>
</reference>
<keyword evidence="3" id="KW-1185">Reference proteome</keyword>
<keyword evidence="1" id="KW-0812">Transmembrane</keyword>
<protein>
    <submittedName>
        <fullName evidence="2">Uncharacterized protein</fullName>
    </submittedName>
</protein>
<evidence type="ECO:0000313" key="3">
    <source>
        <dbReference type="Proteomes" id="UP000002899"/>
    </source>
</evidence>
<dbReference type="EMBL" id="FO082872">
    <property type="protein sequence ID" value="SJK86037.1"/>
    <property type="molecule type" value="Genomic_DNA"/>
</dbReference>
<dbReference type="GeneID" id="24424329"/>
<dbReference type="VEuPathDB" id="PiroplasmaDB:BMR1_02g02735"/>
<dbReference type="AlphaFoldDB" id="A0A1R4AAM6"/>
<name>A0A1R4AAM6_BABMR</name>
<reference evidence="2 3" key="3">
    <citation type="journal article" date="2016" name="Sci. Rep.">
        <title>Genome-wide diversity and gene expression profiling of Babesia microti isolates identify polymorphic genes that mediate host-pathogen interactions.</title>
        <authorList>
            <person name="Silva J.C."/>
            <person name="Cornillot E."/>
            <person name="McCracken C."/>
            <person name="Usmani-Brown S."/>
            <person name="Dwivedi A."/>
            <person name="Ifeonu O.O."/>
            <person name="Crabtree J."/>
            <person name="Gotia H.T."/>
            <person name="Virji A.Z."/>
            <person name="Reynes C."/>
            <person name="Colinge J."/>
            <person name="Kumar V."/>
            <person name="Lawres L."/>
            <person name="Pazzi J.E."/>
            <person name="Pablo J.V."/>
            <person name="Hung C."/>
            <person name="Brancato J."/>
            <person name="Kumari P."/>
            <person name="Orvis J."/>
            <person name="Tretina K."/>
            <person name="Chibucos M."/>
            <person name="Ott S."/>
            <person name="Sadzewicz L."/>
            <person name="Sengamalay N."/>
            <person name="Shetty A.C."/>
            <person name="Su Q."/>
            <person name="Tallon L."/>
            <person name="Fraser C.M."/>
            <person name="Frutos R."/>
            <person name="Molina D.M."/>
            <person name="Krause P.J."/>
            <person name="Ben Mamoun C."/>
        </authorList>
    </citation>
    <scope>NUCLEOTIDE SEQUENCE [LARGE SCALE GENOMIC DNA]</scope>
    <source>
        <strain evidence="2 3">RI</strain>
    </source>
</reference>
<keyword evidence="1" id="KW-1133">Transmembrane helix</keyword>
<proteinExistence type="predicted"/>
<keyword evidence="1" id="KW-0472">Membrane</keyword>
<accession>A0A1R4AAM6</accession>
<gene>
    <name evidence="2" type="ORF">BMR1_02g02735</name>
</gene>
<evidence type="ECO:0000256" key="1">
    <source>
        <dbReference type="SAM" id="Phobius"/>
    </source>
</evidence>
<sequence>MSIHARMILDSEIFKEKGDIYGKHLNLYDPTRDKVCESNVARHQEILYYNKALSINPENQSTRPTSSSKNNTDVFCSKFLNGIHMDLDAYDVVLSPKANCILVTLGLGIGFFGLGMILSTSILMAAGTITTAIMINKCSNPNTSFCDYDL</sequence>
<evidence type="ECO:0000313" key="2">
    <source>
        <dbReference type="EMBL" id="SJK86037.1"/>
    </source>
</evidence>
<dbReference type="Proteomes" id="UP000002899">
    <property type="component" value="Chromosome II"/>
</dbReference>
<organism evidence="2 3">
    <name type="scientific">Babesia microti (strain RI)</name>
    <dbReference type="NCBI Taxonomy" id="1133968"/>
    <lineage>
        <taxon>Eukaryota</taxon>
        <taxon>Sar</taxon>
        <taxon>Alveolata</taxon>
        <taxon>Apicomplexa</taxon>
        <taxon>Aconoidasida</taxon>
        <taxon>Piroplasmida</taxon>
        <taxon>Babesiidae</taxon>
        <taxon>Babesia</taxon>
    </lineage>
</organism>
<dbReference type="RefSeq" id="XP_021338234.1">
    <property type="nucleotide sequence ID" value="XM_021481610.1"/>
</dbReference>
<reference evidence="2 3" key="2">
    <citation type="journal article" date="2013" name="PLoS ONE">
        <title>Whole genome mapping and re-organization of the nuclear and mitochondrial genomes of Babesia microti isolates.</title>
        <authorList>
            <person name="Cornillot E."/>
            <person name="Dassouli A."/>
            <person name="Garg A."/>
            <person name="Pachikara N."/>
            <person name="Randazzo S."/>
            <person name="Depoix D."/>
            <person name="Carcy B."/>
            <person name="Delbecq S."/>
            <person name="Frutos R."/>
            <person name="Silva J.C."/>
            <person name="Sutton R."/>
            <person name="Krause P.J."/>
            <person name="Mamoun C.B."/>
        </authorList>
    </citation>
    <scope>NUCLEOTIDE SEQUENCE [LARGE SCALE GENOMIC DNA]</scope>
    <source>
        <strain evidence="2 3">RI</strain>
    </source>
</reference>